<gene>
    <name evidence="13" type="ORF">GGE31_001884</name>
    <name evidence="12" type="ORF">GGE33_001884</name>
    <name evidence="14" type="ORF">GGE35_001884</name>
</gene>
<comment type="function">
    <text evidence="7">Required for the biogenesis of c-type cytochromes. Possible subunit of a heme lyase.</text>
</comment>
<evidence type="ECO:0000313" key="16">
    <source>
        <dbReference type="Proteomes" id="UP000524535"/>
    </source>
</evidence>
<dbReference type="EMBL" id="JACIHM010000002">
    <property type="protein sequence ID" value="MBB4446068.1"/>
    <property type="molecule type" value="Genomic_DNA"/>
</dbReference>
<comment type="similarity">
    <text evidence="1 9">Belongs to the CcmH/CycL/Ccl2/NrfF family.</text>
</comment>
<evidence type="ECO:0000256" key="7">
    <source>
        <dbReference type="ARBA" id="ARBA00037230"/>
    </source>
</evidence>
<organism evidence="13 16">
    <name type="scientific">Aliirhizobium cellulosilyticum</name>
    <dbReference type="NCBI Taxonomy" id="393664"/>
    <lineage>
        <taxon>Bacteria</taxon>
        <taxon>Pseudomonadati</taxon>
        <taxon>Pseudomonadota</taxon>
        <taxon>Alphaproteobacteria</taxon>
        <taxon>Hyphomicrobiales</taxon>
        <taxon>Rhizobiaceae</taxon>
        <taxon>Aliirhizobium</taxon>
    </lineage>
</organism>
<dbReference type="Proteomes" id="UP000576087">
    <property type="component" value="Unassembled WGS sequence"/>
</dbReference>
<dbReference type="Pfam" id="PF03918">
    <property type="entry name" value="CcmH"/>
    <property type="match status" value="1"/>
</dbReference>
<dbReference type="GO" id="GO:0046872">
    <property type="term" value="F:metal ion binding"/>
    <property type="evidence" value="ECO:0007669"/>
    <property type="project" value="UniProtKB-KW"/>
</dbReference>
<dbReference type="Proteomes" id="UP000524535">
    <property type="component" value="Unassembled WGS sequence"/>
</dbReference>
<feature type="transmembrane region" description="Helical" evidence="9">
    <location>
        <begin position="152"/>
        <end position="173"/>
    </location>
</feature>
<feature type="domain" description="CcmH/CycL/Ccl2/NrfF N-terminal" evidence="11">
    <location>
        <begin position="57"/>
        <end position="197"/>
    </location>
</feature>
<evidence type="ECO:0000256" key="3">
    <source>
        <dbReference type="ARBA" id="ARBA00022723"/>
    </source>
</evidence>
<evidence type="ECO:0000259" key="11">
    <source>
        <dbReference type="Pfam" id="PF03918"/>
    </source>
</evidence>
<keyword evidence="3 9" id="KW-0479">Metal-binding</keyword>
<sequence>MNCQNPSPTPPHKGEGLYGPALDSRSGQDGATGFLPPCGGDGRQARRGIITKLLIALFLLLTPIQAFAVNPDEVLKDPALEQRARQISAQLRCMVCQNQSIDDSNAELAKDLRVLVRQRLTDGDTDKQVVDYVVSRYGEFVLLNPRLSSKTIILWSMPIGLLIAGIFALVIFVRSRPARRPSEVLSAEEKAKIDELLGK</sequence>
<proteinExistence type="inferred from homology"/>
<protein>
    <recommendedName>
        <fullName evidence="9">Cytochrome c-type biogenesis protein</fullName>
    </recommendedName>
</protein>
<evidence type="ECO:0000256" key="2">
    <source>
        <dbReference type="ARBA" id="ARBA00022617"/>
    </source>
</evidence>
<evidence type="ECO:0000313" key="12">
    <source>
        <dbReference type="EMBL" id="MBB4348142.1"/>
    </source>
</evidence>
<dbReference type="EMBL" id="JACIGW010000002">
    <property type="protein sequence ID" value="MBB4348142.1"/>
    <property type="molecule type" value="Genomic_DNA"/>
</dbReference>
<dbReference type="GO" id="GO:0017004">
    <property type="term" value="P:cytochrome complex assembly"/>
    <property type="evidence" value="ECO:0007669"/>
    <property type="project" value="UniProtKB-KW"/>
</dbReference>
<accession>A0A7W6TDL9</accession>
<dbReference type="InterPro" id="IPR051263">
    <property type="entry name" value="C-type_cytochrome_biogenesis"/>
</dbReference>
<keyword evidence="2 9" id="KW-0349">Heme</keyword>
<keyword evidence="5" id="KW-0201">Cytochrome c-type biogenesis</keyword>
<evidence type="ECO:0000313" key="13">
    <source>
        <dbReference type="EMBL" id="MBB4411379.1"/>
    </source>
</evidence>
<evidence type="ECO:0000313" key="14">
    <source>
        <dbReference type="EMBL" id="MBB4446068.1"/>
    </source>
</evidence>
<keyword evidence="6 9" id="KW-0408">Iron</keyword>
<dbReference type="AlphaFoldDB" id="A0A7W6TDL9"/>
<dbReference type="FunFam" id="1.10.8.640:FF:000001">
    <property type="entry name" value="Cytochrome c-type biogenesis protein"/>
    <property type="match status" value="1"/>
</dbReference>
<evidence type="ECO:0000313" key="17">
    <source>
        <dbReference type="Proteomes" id="UP000576087"/>
    </source>
</evidence>
<evidence type="ECO:0000256" key="10">
    <source>
        <dbReference type="SAM" id="MobiDB-lite"/>
    </source>
</evidence>
<keyword evidence="16" id="KW-1185">Reference proteome</keyword>
<evidence type="ECO:0000256" key="5">
    <source>
        <dbReference type="ARBA" id="ARBA00022748"/>
    </source>
</evidence>
<keyword evidence="9" id="KW-0472">Membrane</keyword>
<dbReference type="PANTHER" id="PTHR47870:SF1">
    <property type="entry name" value="CYTOCHROME C-TYPE BIOGENESIS PROTEIN CCMH"/>
    <property type="match status" value="1"/>
</dbReference>
<name>A0A7W6TDL9_9HYPH</name>
<dbReference type="Gene3D" id="1.10.8.640">
    <property type="entry name" value="Cytochrome C biogenesis protein"/>
    <property type="match status" value="1"/>
</dbReference>
<comment type="subcellular location">
    <subcellularLocation>
        <location evidence="8">Membrane</location>
        <topology evidence="8">Single-pass membrane protein</topology>
        <orientation evidence="8">Periplasmic side</orientation>
    </subcellularLocation>
</comment>
<evidence type="ECO:0000256" key="9">
    <source>
        <dbReference type="RuleBase" id="RU364112"/>
    </source>
</evidence>
<keyword evidence="9" id="KW-1133">Transmembrane helix</keyword>
<feature type="region of interest" description="Disordered" evidence="10">
    <location>
        <begin position="1"/>
        <end position="23"/>
    </location>
</feature>
<evidence type="ECO:0000256" key="1">
    <source>
        <dbReference type="ARBA" id="ARBA00010342"/>
    </source>
</evidence>
<evidence type="ECO:0000256" key="8">
    <source>
        <dbReference type="ARBA" id="ARBA00060491"/>
    </source>
</evidence>
<dbReference type="PANTHER" id="PTHR47870">
    <property type="entry name" value="CYTOCHROME C-TYPE BIOGENESIS PROTEIN CCMH"/>
    <property type="match status" value="1"/>
</dbReference>
<evidence type="ECO:0000313" key="15">
    <source>
        <dbReference type="Proteomes" id="UP000520770"/>
    </source>
</evidence>
<feature type="transmembrane region" description="Helical" evidence="9">
    <location>
        <begin position="49"/>
        <end position="68"/>
    </location>
</feature>
<keyword evidence="9" id="KW-0812">Transmembrane</keyword>
<dbReference type="InterPro" id="IPR038297">
    <property type="entry name" value="CcmH/CycL/NrfF/Ccl2_sf"/>
</dbReference>
<evidence type="ECO:0000256" key="4">
    <source>
        <dbReference type="ARBA" id="ARBA00022729"/>
    </source>
</evidence>
<dbReference type="CDD" id="cd16378">
    <property type="entry name" value="CcmH_N"/>
    <property type="match status" value="1"/>
</dbReference>
<keyword evidence="4 9" id="KW-0732">Signal</keyword>
<dbReference type="Proteomes" id="UP000520770">
    <property type="component" value="Unassembled WGS sequence"/>
</dbReference>
<comment type="caution">
    <text evidence="13">The sequence shown here is derived from an EMBL/GenBank/DDBJ whole genome shotgun (WGS) entry which is preliminary data.</text>
</comment>
<evidence type="ECO:0000256" key="6">
    <source>
        <dbReference type="ARBA" id="ARBA00023004"/>
    </source>
</evidence>
<dbReference type="GO" id="GO:0005886">
    <property type="term" value="C:plasma membrane"/>
    <property type="evidence" value="ECO:0007669"/>
    <property type="project" value="TreeGrafter"/>
</dbReference>
<reference evidence="15 16" key="1">
    <citation type="submission" date="2020-08" db="EMBL/GenBank/DDBJ databases">
        <title>Genomic Encyclopedia of Type Strains, Phase IV (KMG-V): Genome sequencing to study the core and pangenomes of soil and plant-associated prokaryotes.</title>
        <authorList>
            <person name="Whitman W."/>
        </authorList>
    </citation>
    <scope>NUCLEOTIDE SEQUENCE [LARGE SCALE GENOMIC DNA]</scope>
    <source>
        <strain evidence="13 16">SEMIA 444</strain>
        <strain evidence="12 15">SEMIA 448</strain>
        <strain evidence="14 17">SEMIA 452</strain>
    </source>
</reference>
<dbReference type="EMBL" id="JACIGY010000002">
    <property type="protein sequence ID" value="MBB4411379.1"/>
    <property type="molecule type" value="Genomic_DNA"/>
</dbReference>
<dbReference type="InterPro" id="IPR005616">
    <property type="entry name" value="CcmH/CycL/Ccl2/NrfF_N"/>
</dbReference>